<dbReference type="AlphaFoldDB" id="A0A160FQB2"/>
<sequence>MIHRAIVFAAFGLAAACASTSASARVDVGVFVNMPGPVYAPPPVVYAPSPPVVYVPVQPAYGYGYRGDYYREYRERHDHGRHRGWDKHHRRDW</sequence>
<dbReference type="STRING" id="1804984.AYM40_20740"/>
<keyword evidence="3" id="KW-1185">Reference proteome</keyword>
<keyword evidence="1" id="KW-0732">Signal</keyword>
<dbReference type="KEGG" id="buz:AYM40_20740"/>
<accession>A0A160FQB2</accession>
<dbReference type="RefSeq" id="WP_063498185.1">
    <property type="nucleotide sequence ID" value="NZ_CP014579.1"/>
</dbReference>
<dbReference type="PROSITE" id="PS51257">
    <property type="entry name" value="PROKAR_LIPOPROTEIN"/>
    <property type="match status" value="1"/>
</dbReference>
<evidence type="ECO:0000256" key="1">
    <source>
        <dbReference type="SAM" id="SignalP"/>
    </source>
</evidence>
<dbReference type="EMBL" id="CP014579">
    <property type="protein sequence ID" value="ANB74882.1"/>
    <property type="molecule type" value="Genomic_DNA"/>
</dbReference>
<evidence type="ECO:0000313" key="2">
    <source>
        <dbReference type="EMBL" id="ANB74882.1"/>
    </source>
</evidence>
<gene>
    <name evidence="2" type="ORF">AYM40_20740</name>
</gene>
<name>A0A160FQB2_9BURK</name>
<evidence type="ECO:0000313" key="3">
    <source>
        <dbReference type="Proteomes" id="UP000076852"/>
    </source>
</evidence>
<organism evidence="2 3">
    <name type="scientific">Paraburkholderia phytofirmans OLGA172</name>
    <dbReference type="NCBI Taxonomy" id="1417228"/>
    <lineage>
        <taxon>Bacteria</taxon>
        <taxon>Pseudomonadati</taxon>
        <taxon>Pseudomonadota</taxon>
        <taxon>Betaproteobacteria</taxon>
        <taxon>Burkholderiales</taxon>
        <taxon>Burkholderiaceae</taxon>
        <taxon>Paraburkholderia</taxon>
    </lineage>
</organism>
<feature type="chain" id="PRO_5007813860" evidence="1">
    <location>
        <begin position="25"/>
        <end position="93"/>
    </location>
</feature>
<protein>
    <submittedName>
        <fullName evidence="2">Uncharacterized protein</fullName>
    </submittedName>
</protein>
<feature type="signal peptide" evidence="1">
    <location>
        <begin position="1"/>
        <end position="24"/>
    </location>
</feature>
<proteinExistence type="predicted"/>
<dbReference type="Proteomes" id="UP000076852">
    <property type="component" value="Chromosome 2"/>
</dbReference>
<reference evidence="2 3" key="1">
    <citation type="journal article" date="2016" name="Gene">
        <title>PacBio SMRT assembly of a complex multi-replicon genome reveals chlorocatechol degradative operon in a region of genome plasticity.</title>
        <authorList>
            <person name="Ricker N."/>
            <person name="Shen S.Y."/>
            <person name="Goordial J."/>
            <person name="Jin S."/>
            <person name="Fulthorpe R.R."/>
        </authorList>
    </citation>
    <scope>NUCLEOTIDE SEQUENCE [LARGE SCALE GENOMIC DNA]</scope>
    <source>
        <strain evidence="2 3">OLGA172</strain>
    </source>
</reference>